<sequence length="63" mass="6745">MSISFLPVAASIVRQVGDSGDTEDPLDLVVRRRGRSTGPSSWTQYDPVVLAVLPERSAATSKT</sequence>
<proteinExistence type="predicted"/>
<protein>
    <submittedName>
        <fullName evidence="1">Uncharacterized protein</fullName>
    </submittedName>
</protein>
<reference evidence="1 2" key="1">
    <citation type="submission" date="2021-02" db="EMBL/GenBank/DDBJ databases">
        <title>FDA dAtabase for Regulatory Grade micrObial Sequences (FDA-ARGOS): Supporting development and validation of Infectious Disease Dx tests.</title>
        <authorList>
            <person name="Sproer C."/>
            <person name="Gronow S."/>
            <person name="Severitt S."/>
            <person name="Schroder I."/>
            <person name="Tallon L."/>
            <person name="Sadzewicz L."/>
            <person name="Zhao X."/>
            <person name="Boylan J."/>
            <person name="Ott S."/>
            <person name="Bowen H."/>
            <person name="Vavikolanu K."/>
            <person name="Mehta A."/>
            <person name="Aluvathingal J."/>
            <person name="Nadendla S."/>
            <person name="Lowell S."/>
            <person name="Myers T."/>
            <person name="Yan Y."/>
            <person name="Sichtig H."/>
        </authorList>
    </citation>
    <scope>NUCLEOTIDE SEQUENCE [LARGE SCALE GENOMIC DNA]</scope>
    <source>
        <strain evidence="1 2">FDAARGOS_1212</strain>
        <plasmid evidence="1 2">unnamed3</plasmid>
    </source>
</reference>
<gene>
    <name evidence="1" type="ORF">I6J42_33855</name>
</gene>
<dbReference type="AlphaFoldDB" id="A0ABD7D6H3"/>
<keyword evidence="1" id="KW-0614">Plasmid</keyword>
<evidence type="ECO:0000313" key="2">
    <source>
        <dbReference type="Proteomes" id="UP000623926"/>
    </source>
</evidence>
<geneLocation type="plasmid" evidence="1 2">
    <name>unnamed3</name>
</geneLocation>
<accession>A0ABD7D6H3</accession>
<evidence type="ECO:0000313" key="1">
    <source>
        <dbReference type="EMBL" id="QRV39080.1"/>
    </source>
</evidence>
<name>A0ABD7D6H3_9ACTN</name>
<organism evidence="1 2">
    <name type="scientific">Streptomyces californicus</name>
    <dbReference type="NCBI Taxonomy" id="67351"/>
    <lineage>
        <taxon>Bacteria</taxon>
        <taxon>Bacillati</taxon>
        <taxon>Actinomycetota</taxon>
        <taxon>Actinomycetes</taxon>
        <taxon>Kitasatosporales</taxon>
        <taxon>Streptomycetaceae</taxon>
        <taxon>Streptomyces</taxon>
    </lineage>
</organism>
<dbReference type="Proteomes" id="UP000623926">
    <property type="component" value="Plasmid unnamed3"/>
</dbReference>
<dbReference type="RefSeq" id="WP_159048448.1">
    <property type="nucleotide sequence ID" value="NZ_CP070247.1"/>
</dbReference>
<dbReference type="EMBL" id="CP070247">
    <property type="protein sequence ID" value="QRV39080.1"/>
    <property type="molecule type" value="Genomic_DNA"/>
</dbReference>